<gene>
    <name evidence="2" type="ORF">HZH66_006834</name>
</gene>
<feature type="region of interest" description="Disordered" evidence="1">
    <location>
        <begin position="64"/>
        <end position="84"/>
    </location>
</feature>
<feature type="region of interest" description="Disordered" evidence="1">
    <location>
        <begin position="1"/>
        <end position="36"/>
    </location>
</feature>
<dbReference type="EMBL" id="JACSEA010000006">
    <property type="protein sequence ID" value="KAF7398937.1"/>
    <property type="molecule type" value="Genomic_DNA"/>
</dbReference>
<accession>A0A834K3X4</accession>
<evidence type="ECO:0000313" key="3">
    <source>
        <dbReference type="Proteomes" id="UP000614350"/>
    </source>
</evidence>
<protein>
    <submittedName>
        <fullName evidence="2">Uncharacterized protein</fullName>
    </submittedName>
</protein>
<proteinExistence type="predicted"/>
<sequence length="99" mass="11314">MVRYKDNDDDDDDDDNEEEEKDKDSAAFRKHTSTPHSETWAIDINFDLSKSKLCYENEEKRGFHVGKGSEMDGGRGPGLLPDEITTTLRDGLTFTKKEQ</sequence>
<dbReference type="Proteomes" id="UP000614350">
    <property type="component" value="Unassembled WGS sequence"/>
</dbReference>
<keyword evidence="3" id="KW-1185">Reference proteome</keyword>
<name>A0A834K3X4_VESVU</name>
<feature type="compositionally biased region" description="Acidic residues" evidence="1">
    <location>
        <begin position="7"/>
        <end position="21"/>
    </location>
</feature>
<feature type="compositionally biased region" description="Basic and acidic residues" evidence="1">
    <location>
        <begin position="64"/>
        <end position="73"/>
    </location>
</feature>
<dbReference type="AlphaFoldDB" id="A0A834K3X4"/>
<comment type="caution">
    <text evidence="2">The sequence shown here is derived from an EMBL/GenBank/DDBJ whole genome shotgun (WGS) entry which is preliminary data.</text>
</comment>
<evidence type="ECO:0000313" key="2">
    <source>
        <dbReference type="EMBL" id="KAF7398937.1"/>
    </source>
</evidence>
<reference evidence="2" key="1">
    <citation type="journal article" date="2020" name="G3 (Bethesda)">
        <title>High-Quality Assemblies for Three Invasive Social Wasps from the &lt;i&gt;Vespula&lt;/i&gt; Genus.</title>
        <authorList>
            <person name="Harrop T.W.R."/>
            <person name="Guhlin J."/>
            <person name="McLaughlin G.M."/>
            <person name="Permina E."/>
            <person name="Stockwell P."/>
            <person name="Gilligan J."/>
            <person name="Le Lec M.F."/>
            <person name="Gruber M.A.M."/>
            <person name="Quinn O."/>
            <person name="Lovegrove M."/>
            <person name="Duncan E.J."/>
            <person name="Remnant E.J."/>
            <person name="Van Eeckhoven J."/>
            <person name="Graham B."/>
            <person name="Knapp R.A."/>
            <person name="Langford K.W."/>
            <person name="Kronenberg Z."/>
            <person name="Press M.O."/>
            <person name="Eacker S.M."/>
            <person name="Wilson-Rankin E.E."/>
            <person name="Purcell J."/>
            <person name="Lester P.J."/>
            <person name="Dearden P.K."/>
        </authorList>
    </citation>
    <scope>NUCLEOTIDE SEQUENCE</scope>
    <source>
        <strain evidence="2">Marl-1</strain>
    </source>
</reference>
<evidence type="ECO:0000256" key="1">
    <source>
        <dbReference type="SAM" id="MobiDB-lite"/>
    </source>
</evidence>
<organism evidence="2 3">
    <name type="scientific">Vespula vulgaris</name>
    <name type="common">Yellow jacket</name>
    <name type="synonym">Wasp</name>
    <dbReference type="NCBI Taxonomy" id="7454"/>
    <lineage>
        <taxon>Eukaryota</taxon>
        <taxon>Metazoa</taxon>
        <taxon>Ecdysozoa</taxon>
        <taxon>Arthropoda</taxon>
        <taxon>Hexapoda</taxon>
        <taxon>Insecta</taxon>
        <taxon>Pterygota</taxon>
        <taxon>Neoptera</taxon>
        <taxon>Endopterygota</taxon>
        <taxon>Hymenoptera</taxon>
        <taxon>Apocrita</taxon>
        <taxon>Aculeata</taxon>
        <taxon>Vespoidea</taxon>
        <taxon>Vespidae</taxon>
        <taxon>Vespinae</taxon>
        <taxon>Vespula</taxon>
    </lineage>
</organism>